<dbReference type="Pfam" id="PF13173">
    <property type="entry name" value="AAA_14"/>
    <property type="match status" value="1"/>
</dbReference>
<protein>
    <submittedName>
        <fullName evidence="2">ATPase</fullName>
    </submittedName>
</protein>
<dbReference type="PANTHER" id="PTHR33295">
    <property type="entry name" value="ATPASE"/>
    <property type="match status" value="1"/>
</dbReference>
<dbReference type="Proteomes" id="UP000623608">
    <property type="component" value="Unassembled WGS sequence"/>
</dbReference>
<dbReference type="AlphaFoldDB" id="A0A919NUL7"/>
<organism evidence="2 3">
    <name type="scientific">Paractinoplanes tereljensis</name>
    <dbReference type="NCBI Taxonomy" id="571912"/>
    <lineage>
        <taxon>Bacteria</taxon>
        <taxon>Bacillati</taxon>
        <taxon>Actinomycetota</taxon>
        <taxon>Actinomycetes</taxon>
        <taxon>Micromonosporales</taxon>
        <taxon>Micromonosporaceae</taxon>
        <taxon>Paractinoplanes</taxon>
    </lineage>
</organism>
<proteinExistence type="predicted"/>
<feature type="domain" description="AAA" evidence="1">
    <location>
        <begin position="2"/>
        <end position="141"/>
    </location>
</feature>
<dbReference type="SUPFAM" id="SSF52540">
    <property type="entry name" value="P-loop containing nucleoside triphosphate hydrolases"/>
    <property type="match status" value="1"/>
</dbReference>
<dbReference type="EMBL" id="BOMY01000046">
    <property type="protein sequence ID" value="GIF24628.1"/>
    <property type="molecule type" value="Genomic_DNA"/>
</dbReference>
<comment type="caution">
    <text evidence="2">The sequence shown here is derived from an EMBL/GenBank/DDBJ whole genome shotgun (WGS) entry which is preliminary data.</text>
</comment>
<evidence type="ECO:0000313" key="2">
    <source>
        <dbReference type="EMBL" id="GIF24628.1"/>
    </source>
</evidence>
<evidence type="ECO:0000313" key="3">
    <source>
        <dbReference type="Proteomes" id="UP000623608"/>
    </source>
</evidence>
<gene>
    <name evidence="2" type="ORF">Ate02nite_73580</name>
</gene>
<evidence type="ECO:0000259" key="1">
    <source>
        <dbReference type="Pfam" id="PF13173"/>
    </source>
</evidence>
<dbReference type="PANTHER" id="PTHR33295:SF18">
    <property type="entry name" value="AAA+ ATPASE DOMAIN-CONTAINING PROTEIN"/>
    <property type="match status" value="1"/>
</dbReference>
<sequence>MVLTGPRRIGKSVTLIDTAASLCARVDVDPRQIIHFPCDGMRERDLRRALTLGRELTRSVDNDRQRPRIWLLDEISAVTGWSAVLKAARDGTEMGDETVVATGSRWAEKEDIEGNLMAGRAGSGPGRRRRLLLPMSFRDYLAAARPQLHRLSPIDPSRLQDPDVANSLEKVAFDVDAYDLAWQAYLTCGGFPRAVAEHSRTGDVSIGYMRDLAAWLRRDVDPDAAPESLPRLLDFLSYRASSPLNVTSTANDLGYASREAFDLRLRRLIASHAALICSRREGDKLVPGAQAKFYLTDPLLAWLPSRLRAGLSTPDMTKLTESTLGVSLARAIDQLDEGRWISGDTIGYARTASDNEIDLAPVPVPSATGSVNTVPLESKWVDHGWRSEARTIEGKYGRGILATKTILDTSHRVWAVPAPLLSLLIH</sequence>
<reference evidence="2" key="1">
    <citation type="submission" date="2021-01" db="EMBL/GenBank/DDBJ databases">
        <title>Whole genome shotgun sequence of Actinoplanes tereljensis NBRC 105297.</title>
        <authorList>
            <person name="Komaki H."/>
            <person name="Tamura T."/>
        </authorList>
    </citation>
    <scope>NUCLEOTIDE SEQUENCE</scope>
    <source>
        <strain evidence="2">NBRC 105297</strain>
    </source>
</reference>
<dbReference type="InterPro" id="IPR041682">
    <property type="entry name" value="AAA_14"/>
</dbReference>
<dbReference type="InterPro" id="IPR027417">
    <property type="entry name" value="P-loop_NTPase"/>
</dbReference>
<accession>A0A919NUL7</accession>
<keyword evidence="3" id="KW-1185">Reference proteome</keyword>
<name>A0A919NUL7_9ACTN</name>
<dbReference type="RefSeq" id="WP_203812478.1">
    <property type="nucleotide sequence ID" value="NZ_BOMY01000046.1"/>
</dbReference>